<gene>
    <name evidence="10" type="primary">TAE2</name>
    <name evidence="10" type="ORF">AWJ20_2282</name>
</gene>
<evidence type="ECO:0000256" key="2">
    <source>
        <dbReference type="ARBA" id="ARBA00008318"/>
    </source>
</evidence>
<dbReference type="KEGG" id="slb:AWJ20_2282"/>
<dbReference type="OrthoDB" id="207084at2759"/>
<evidence type="ECO:0000256" key="3">
    <source>
        <dbReference type="ARBA" id="ARBA00022490"/>
    </source>
</evidence>
<accession>A0A161HM64</accession>
<dbReference type="EMBL" id="CP014503">
    <property type="protein sequence ID" value="ANB14677.1"/>
    <property type="molecule type" value="Genomic_DNA"/>
</dbReference>
<dbReference type="GO" id="GO:0000049">
    <property type="term" value="F:tRNA binding"/>
    <property type="evidence" value="ECO:0007669"/>
    <property type="project" value="TreeGrafter"/>
</dbReference>
<keyword evidence="11" id="KW-1185">Reference proteome</keyword>
<dbReference type="GO" id="GO:1990116">
    <property type="term" value="P:ribosome-associated ubiquitin-dependent protein catabolic process"/>
    <property type="evidence" value="ECO:0007669"/>
    <property type="project" value="TreeGrafter"/>
</dbReference>
<evidence type="ECO:0000256" key="7">
    <source>
        <dbReference type="SAM" id="MobiDB-lite"/>
    </source>
</evidence>
<dbReference type="PANTHER" id="PTHR15239">
    <property type="entry name" value="NUCLEAR EXPORT MEDIATOR FACTOR NEMF"/>
    <property type="match status" value="1"/>
</dbReference>
<feature type="region of interest" description="Disordered" evidence="7">
    <location>
        <begin position="468"/>
        <end position="504"/>
    </location>
</feature>
<feature type="compositionally biased region" description="Acidic residues" evidence="7">
    <location>
        <begin position="819"/>
        <end position="831"/>
    </location>
</feature>
<feature type="compositionally biased region" description="Acidic residues" evidence="7">
    <location>
        <begin position="468"/>
        <end position="495"/>
    </location>
</feature>
<evidence type="ECO:0000256" key="4">
    <source>
        <dbReference type="ARBA" id="ARBA00023054"/>
    </source>
</evidence>
<dbReference type="InterPro" id="IPR051608">
    <property type="entry name" value="RQC_Subunit_NEMF"/>
</dbReference>
<comment type="similarity">
    <text evidence="2">Belongs to the NEMF family.</text>
</comment>
<dbReference type="GO" id="GO:0005737">
    <property type="term" value="C:cytoplasm"/>
    <property type="evidence" value="ECO:0007669"/>
    <property type="project" value="UniProtKB-SubCell"/>
</dbReference>
<feature type="region of interest" description="Disordered" evidence="7">
    <location>
        <begin position="728"/>
        <end position="1035"/>
    </location>
</feature>
<feature type="region of interest" description="Disordered" evidence="7">
    <location>
        <begin position="1138"/>
        <end position="1162"/>
    </location>
</feature>
<name>A0A161HM64_9ASCO</name>
<feature type="region of interest" description="Disordered" evidence="7">
    <location>
        <begin position="184"/>
        <end position="206"/>
    </location>
</feature>
<sequence>MRNELESQILNYRLQNIYDLTSSSHLFLLKFAVPDSKKLVIVDPGFRIHLTEFSRSTTQSPSGFVAKLRKHLKTRRLSRISLAPLNRLLVFSFSDDFSYHLVLEFFAGGNMILLDKQFKILSLQRTVSATDTQSRCAVGEIYPLDDYLKDDGSADVSFDVKSVKQWLGGSSNNVPEAIAEDDSQSASTNLLNSDLPKTSTSGPKKKKEAKIALKKLLYIKVPGIAAGIFEKALLDQSIDPDIKDFGPLLSSEAEITRLLTAVKNASEISKSLTSKSSTPGYIVAKKNAQFQQSTSSDSVDESKFSPETSINNSSIEYLYEEFEPFEPRAFSNPDIKVFEIETFNQAVDKYFSTLESTKLSLKISNQEQQAEKRLNAARDEKEKRVKGLVQVQQKSSTLGYALQAYASRVEEAIEAVQGLLQQGMDWVDIENLIKVEQSRGNPVANTIALPLNLLKNKITVILPDPDFEQDLEEDDDDKDTSDSESDSDSDSESESESTAKNVKTKKKAAPTVKVEIDITLSAWANSRKYFEVKKTAVAKQERTLQQADQAYKSAEKKIKRDLKMALEKEKGQQHTLHAIRETYWFEKFYWFLSSDGYLCIGGRDSFQNELLLRRYFKKNDIYVHCDVGGASVVIIKNHIADSREVPPATLTQAGVLSVATSKAWDSKMVTSAWWATRDQIPRLTPEGDIVRSDLIIVTGEGKHFLPPSQLDMGLGFLWMVSEDAAAKYSKRGGKNRRDGETTDVTNENENNSDSDSSEEEFPDTQIDSDEEFPDTQIASDDDLEDENDVAEEDNEEEEANSELEDILKDESKDALSESEQSDQEADPENEAIADSYDKGDAHNGAGPGEAEADADMDVGADADADSSDISRGPDSENRSGTTGKRISAAERRRLRKQKLRSDSNTPEPESSTAPVSSAVSDIEKALSDLQVSKREKEPAAQKPAKVRGKKGKLKKIASKYADQDEEERSRRMELLGTTRGLEKAKAQAEQEKAKRQQQEQARRDRQNRAKEQEKKRLLEAEELGDDDEEVDDDSKYPFDKLVPRLSVGDEPQTIVPVFAPWGALQRYKYKMKFQPGTVKKGKAVKDILYSINNAKVDATASDDDYPWPNEIALVRSLKEPELLLAIGVGRVKISIPGSRQKAVKGGSKGQKGGSKRGKGSKR</sequence>
<evidence type="ECO:0000256" key="1">
    <source>
        <dbReference type="ARBA" id="ARBA00004496"/>
    </source>
</evidence>
<feature type="compositionally biased region" description="Basic and acidic residues" evidence="7">
    <location>
        <begin position="980"/>
        <end position="1019"/>
    </location>
</feature>
<dbReference type="AlphaFoldDB" id="A0A161HM64"/>
<evidence type="ECO:0000256" key="5">
    <source>
        <dbReference type="ARBA" id="ARBA00070414"/>
    </source>
</evidence>
<reference evidence="10 11" key="1">
    <citation type="submission" date="2016-02" db="EMBL/GenBank/DDBJ databases">
        <title>Complete genome sequence and transcriptome regulation of the pentose utilising yeast Sugiyamaella lignohabitans.</title>
        <authorList>
            <person name="Bellasio M."/>
            <person name="Peymann A."/>
            <person name="Valli M."/>
            <person name="Sipitzky M."/>
            <person name="Graf A."/>
            <person name="Sauer M."/>
            <person name="Marx H."/>
            <person name="Mattanovich D."/>
        </authorList>
    </citation>
    <scope>NUCLEOTIDE SEQUENCE [LARGE SCALE GENOMIC DNA]</scope>
    <source>
        <strain evidence="10 11">CBS 10342</strain>
    </source>
</reference>
<keyword evidence="4 6" id="KW-0175">Coiled coil</keyword>
<evidence type="ECO:0000259" key="9">
    <source>
        <dbReference type="Pfam" id="PF11923"/>
    </source>
</evidence>
<dbReference type="FunFam" id="2.30.310.10:FF:000003">
    <property type="entry name" value="Zinc knuckle domain containing protein"/>
    <property type="match status" value="1"/>
</dbReference>
<dbReference type="Pfam" id="PF05833">
    <property type="entry name" value="NFACT_N"/>
    <property type="match status" value="1"/>
</dbReference>
<evidence type="ECO:0000313" key="10">
    <source>
        <dbReference type="EMBL" id="ANB14677.1"/>
    </source>
</evidence>
<feature type="domain" description="NFACT RNA-binding" evidence="8">
    <location>
        <begin position="587"/>
        <end position="690"/>
    </location>
</feature>
<protein>
    <recommendedName>
        <fullName evidence="5">Ribosome quality control complex subunit 2</fullName>
    </recommendedName>
</protein>
<feature type="domain" description="NFACT protein C-terminal" evidence="9">
    <location>
        <begin position="1036"/>
        <end position="1134"/>
    </location>
</feature>
<feature type="compositionally biased region" description="Basic and acidic residues" evidence="7">
    <location>
        <begin position="805"/>
        <end position="815"/>
    </location>
</feature>
<feature type="compositionally biased region" description="Basic residues" evidence="7">
    <location>
        <begin position="1153"/>
        <end position="1162"/>
    </location>
</feature>
<feature type="coiled-coil region" evidence="6">
    <location>
        <begin position="537"/>
        <end position="564"/>
    </location>
</feature>
<evidence type="ECO:0000313" key="11">
    <source>
        <dbReference type="Proteomes" id="UP000189580"/>
    </source>
</evidence>
<dbReference type="Pfam" id="PF11923">
    <property type="entry name" value="NFACT-C"/>
    <property type="match status" value="1"/>
</dbReference>
<feature type="compositionally biased region" description="Acidic residues" evidence="7">
    <location>
        <begin position="750"/>
        <end position="804"/>
    </location>
</feature>
<dbReference type="GO" id="GO:0043023">
    <property type="term" value="F:ribosomal large subunit binding"/>
    <property type="evidence" value="ECO:0007669"/>
    <property type="project" value="TreeGrafter"/>
</dbReference>
<evidence type="ECO:0000256" key="6">
    <source>
        <dbReference type="SAM" id="Coils"/>
    </source>
</evidence>
<feature type="compositionally biased region" description="Basic residues" evidence="7">
    <location>
        <begin position="944"/>
        <end position="957"/>
    </location>
</feature>
<organism evidence="10 11">
    <name type="scientific">Sugiyamaella lignohabitans</name>
    <dbReference type="NCBI Taxonomy" id="796027"/>
    <lineage>
        <taxon>Eukaryota</taxon>
        <taxon>Fungi</taxon>
        <taxon>Dikarya</taxon>
        <taxon>Ascomycota</taxon>
        <taxon>Saccharomycotina</taxon>
        <taxon>Dipodascomycetes</taxon>
        <taxon>Dipodascales</taxon>
        <taxon>Trichomonascaceae</taxon>
        <taxon>Sugiyamaella</taxon>
    </lineage>
</organism>
<dbReference type="InterPro" id="IPR008532">
    <property type="entry name" value="NFACT_RNA-bd"/>
</dbReference>
<dbReference type="InterPro" id="IPR021846">
    <property type="entry name" value="NFACT-C"/>
</dbReference>
<dbReference type="GO" id="GO:1990112">
    <property type="term" value="C:RQC complex"/>
    <property type="evidence" value="ECO:0007669"/>
    <property type="project" value="TreeGrafter"/>
</dbReference>
<dbReference type="Proteomes" id="UP000189580">
    <property type="component" value="Chromosome b"/>
</dbReference>
<dbReference type="Pfam" id="PF05670">
    <property type="entry name" value="NFACT-R_1"/>
    <property type="match status" value="1"/>
</dbReference>
<feature type="compositionally biased region" description="Basic and acidic residues" evidence="7">
    <location>
        <begin position="921"/>
        <end position="939"/>
    </location>
</feature>
<dbReference type="Gene3D" id="2.30.310.10">
    <property type="entry name" value="ibrinogen binding protein from staphylococcus aureus domain"/>
    <property type="match status" value="1"/>
</dbReference>
<comment type="subcellular location">
    <subcellularLocation>
        <location evidence="1">Cytoplasm</location>
    </subcellularLocation>
</comment>
<dbReference type="PANTHER" id="PTHR15239:SF6">
    <property type="entry name" value="RIBOSOME QUALITY CONTROL COMPLEX SUBUNIT NEMF"/>
    <property type="match status" value="1"/>
</dbReference>
<feature type="compositionally biased region" description="Polar residues" evidence="7">
    <location>
        <begin position="902"/>
        <end position="919"/>
    </location>
</feature>
<dbReference type="GeneID" id="30034176"/>
<proteinExistence type="inferred from homology"/>
<feature type="compositionally biased region" description="Acidic residues" evidence="7">
    <location>
        <begin position="850"/>
        <end position="866"/>
    </location>
</feature>
<feature type="coiled-coil region" evidence="6">
    <location>
        <begin position="360"/>
        <end position="422"/>
    </location>
</feature>
<dbReference type="RefSeq" id="XP_018737154.1">
    <property type="nucleotide sequence ID" value="XM_018879218.1"/>
</dbReference>
<evidence type="ECO:0000259" key="8">
    <source>
        <dbReference type="Pfam" id="PF05670"/>
    </source>
</evidence>
<keyword evidence="3" id="KW-0963">Cytoplasm</keyword>
<feature type="compositionally biased region" description="Acidic residues" evidence="7">
    <location>
        <begin position="1020"/>
        <end position="1032"/>
    </location>
</feature>
<dbReference type="GO" id="GO:0072344">
    <property type="term" value="P:rescue of stalled ribosome"/>
    <property type="evidence" value="ECO:0007669"/>
    <property type="project" value="TreeGrafter"/>
</dbReference>